<reference evidence="2 3" key="1">
    <citation type="submission" date="2014-10" db="EMBL/GenBank/DDBJ databases">
        <title>Draft genome of phytase producing Bacillus ginsengihumi strain M2.11.</title>
        <authorList>
            <person name="Toymentseva A."/>
            <person name="Boulygina E.A."/>
            <person name="Kazakov S.V."/>
            <person name="Kayumov I."/>
            <person name="Suleimanova A.D."/>
            <person name="Mardanova A.M."/>
            <person name="Maria S.N."/>
            <person name="Sergey M.Y."/>
            <person name="Sharipova M.R."/>
        </authorList>
    </citation>
    <scope>NUCLEOTIDE SEQUENCE [LARGE SCALE GENOMIC DNA]</scope>
    <source>
        <strain evidence="2 3">M2.11</strain>
    </source>
</reference>
<comment type="caution">
    <text evidence="2">The sequence shown here is derived from an EMBL/GenBank/DDBJ whole genome shotgun (WGS) entry which is preliminary data.</text>
</comment>
<dbReference type="STRING" id="363870.NG54_04145"/>
<dbReference type="Pfam" id="PF24096">
    <property type="entry name" value="DUF7379"/>
    <property type="match status" value="1"/>
</dbReference>
<dbReference type="PANTHER" id="PTHR37946">
    <property type="entry name" value="SLL1969 PROTEIN"/>
    <property type="match status" value="1"/>
</dbReference>
<evidence type="ECO:0000313" key="2">
    <source>
        <dbReference type="EMBL" id="KHD86225.1"/>
    </source>
</evidence>
<accession>A0A0A6VD82</accession>
<dbReference type="InterPro" id="IPR055803">
    <property type="entry name" value="DUF7379"/>
</dbReference>
<dbReference type="PANTHER" id="PTHR37946:SF1">
    <property type="entry name" value="SLL1969 PROTEIN"/>
    <property type="match status" value="1"/>
</dbReference>
<gene>
    <name evidence="2" type="ORF">NG54_04145</name>
</gene>
<dbReference type="InterPro" id="IPR029058">
    <property type="entry name" value="AB_hydrolase_fold"/>
</dbReference>
<dbReference type="EMBL" id="JRUN01000008">
    <property type="protein sequence ID" value="KHD86225.1"/>
    <property type="molecule type" value="Genomic_DNA"/>
</dbReference>
<organism evidence="2 3">
    <name type="scientific">Heyndrickxia ginsengihumi</name>
    <dbReference type="NCBI Taxonomy" id="363870"/>
    <lineage>
        <taxon>Bacteria</taxon>
        <taxon>Bacillati</taxon>
        <taxon>Bacillota</taxon>
        <taxon>Bacilli</taxon>
        <taxon>Bacillales</taxon>
        <taxon>Bacillaceae</taxon>
        <taxon>Heyndrickxia</taxon>
    </lineage>
</organism>
<dbReference type="Gene3D" id="3.40.50.1820">
    <property type="entry name" value="alpha/beta hydrolase"/>
    <property type="match status" value="1"/>
</dbReference>
<proteinExistence type="predicted"/>
<sequence>MKVILIHGFNKTSKDMWTLENNLKQFGYECFSPDFELTYKEIEHSTAVLEEILEEMDTFHLKTDEKVHLIGHSTGGLVIRKLIANSKYVHKIGRCVLIASPNKGSRLANIAGNIKPYVEIYKTLKSLRYESVAKLNHNDETDIEMAAIAGNHNNLLLGKLIGGVNDGRVEVESVYLPHLKDFMILPYGHKDIHHQPETARWVDAFLRTGKFQ</sequence>
<evidence type="ECO:0000259" key="1">
    <source>
        <dbReference type="Pfam" id="PF24096"/>
    </source>
</evidence>
<evidence type="ECO:0000313" key="3">
    <source>
        <dbReference type="Proteomes" id="UP000030588"/>
    </source>
</evidence>
<protein>
    <recommendedName>
        <fullName evidence="1">DUF7379 domain-containing protein</fullName>
    </recommendedName>
</protein>
<dbReference type="Proteomes" id="UP000030588">
    <property type="component" value="Unassembled WGS sequence"/>
</dbReference>
<name>A0A0A6VD82_9BACI</name>
<feature type="domain" description="DUF7379" evidence="1">
    <location>
        <begin position="50"/>
        <end position="127"/>
    </location>
</feature>
<dbReference type="SUPFAM" id="SSF53474">
    <property type="entry name" value="alpha/beta-Hydrolases"/>
    <property type="match status" value="1"/>
</dbReference>
<dbReference type="AlphaFoldDB" id="A0A0A6VD82"/>